<accession>S9SYI2</accession>
<organism evidence="1 2">
    <name type="scientific">Paenibacillus alvei TS-15</name>
    <dbReference type="NCBI Taxonomy" id="1117108"/>
    <lineage>
        <taxon>Bacteria</taxon>
        <taxon>Bacillati</taxon>
        <taxon>Bacillota</taxon>
        <taxon>Bacilli</taxon>
        <taxon>Bacillales</taxon>
        <taxon>Paenibacillaceae</taxon>
        <taxon>Paenibacillus</taxon>
    </lineage>
</organism>
<name>S9SYI2_PAEAL</name>
<dbReference type="EMBL" id="ATMT01000002">
    <property type="protein sequence ID" value="EPY09173.1"/>
    <property type="molecule type" value="Genomic_DNA"/>
</dbReference>
<dbReference type="PATRIC" id="fig|1117108.3.peg.182"/>
<protein>
    <submittedName>
        <fullName evidence="1">Uncharacterized protein</fullName>
    </submittedName>
</protein>
<dbReference type="RefSeq" id="WP_021257791.1">
    <property type="nucleotide sequence ID" value="NZ_ATMT01000002.1"/>
</dbReference>
<dbReference type="eggNOG" id="ENOG5033S0Z">
    <property type="taxonomic scope" value="Bacteria"/>
</dbReference>
<dbReference type="AlphaFoldDB" id="S9SYI2"/>
<gene>
    <name evidence="1" type="ORF">PAALTS15_00895</name>
</gene>
<sequence>MNNTVIKRIAADLRVRRVPDEKQEYFYSRIVYSALSMWIRYSTLDEDIFDHSVGKIGMSKRYILNKCQTFVDNMIELYPCIESWFYPEKQDTNPTEIVRNRLHQCGELVDVGFFTDVALPDYEECSINEKVRIIRGIPSEGLYRMTGLAQLKVSEKENHNSVHLFDFYGLRDKSAISLLDEYLKLAKWNKRTTINGHIFNKYSMKSFSNSWESSCILKEHDISIYRNPMYQKGNRDYGFMKKVNNCIYVSQINEYLINQYEIRRFMYGLKGKANNPVRATYKRYDDKKIVELNLFNGLPTREESILFLLGWPMNNINDKNNLLFNNDVWEFVRKMLSNLNIKLEEIANG</sequence>
<comment type="caution">
    <text evidence="1">The sequence shown here is derived from an EMBL/GenBank/DDBJ whole genome shotgun (WGS) entry which is preliminary data.</text>
</comment>
<evidence type="ECO:0000313" key="1">
    <source>
        <dbReference type="EMBL" id="EPY09173.1"/>
    </source>
</evidence>
<evidence type="ECO:0000313" key="2">
    <source>
        <dbReference type="Proteomes" id="UP000015344"/>
    </source>
</evidence>
<reference evidence="1 2" key="1">
    <citation type="submission" date="2013-05" db="EMBL/GenBank/DDBJ databases">
        <authorList>
            <person name="Strain E.A."/>
            <person name="Brown E."/>
            <person name="Allard M.W."/>
            <person name="Luo Y.L."/>
        </authorList>
    </citation>
    <scope>NUCLEOTIDE SEQUENCE [LARGE SCALE GENOMIC DNA]</scope>
    <source>
        <strain evidence="1 2">TS-15</strain>
    </source>
</reference>
<proteinExistence type="predicted"/>
<dbReference type="Proteomes" id="UP000015344">
    <property type="component" value="Unassembled WGS sequence"/>
</dbReference>